<gene>
    <name evidence="8" type="ORF">ERS852478_00592</name>
</gene>
<name>A0A173YC77_9FIRM</name>
<accession>A0A173YC77</accession>
<dbReference type="InterPro" id="IPR035681">
    <property type="entry name" value="ComA-like_MBL"/>
</dbReference>
<proteinExistence type="predicted"/>
<feature type="transmembrane region" description="Helical" evidence="6">
    <location>
        <begin position="477"/>
        <end position="496"/>
    </location>
</feature>
<keyword evidence="4 6" id="KW-1133">Transmembrane helix</keyword>
<dbReference type="eggNOG" id="COG2333">
    <property type="taxonomic scope" value="Bacteria"/>
</dbReference>
<feature type="transmembrane region" description="Helical" evidence="6">
    <location>
        <begin position="307"/>
        <end position="327"/>
    </location>
</feature>
<dbReference type="InterPro" id="IPR036866">
    <property type="entry name" value="RibonucZ/Hydroxyglut_hydro"/>
</dbReference>
<evidence type="ECO:0000256" key="5">
    <source>
        <dbReference type="ARBA" id="ARBA00023136"/>
    </source>
</evidence>
<dbReference type="InterPro" id="IPR001279">
    <property type="entry name" value="Metallo-B-lactamas"/>
</dbReference>
<feature type="transmembrane region" description="Helical" evidence="6">
    <location>
        <begin position="446"/>
        <end position="465"/>
    </location>
</feature>
<evidence type="ECO:0000256" key="1">
    <source>
        <dbReference type="ARBA" id="ARBA00004651"/>
    </source>
</evidence>
<keyword evidence="5 6" id="KW-0472">Membrane</keyword>
<feature type="transmembrane region" description="Helical" evidence="6">
    <location>
        <begin position="202"/>
        <end position="222"/>
    </location>
</feature>
<feature type="transmembrane region" description="Helical" evidence="6">
    <location>
        <begin position="382"/>
        <end position="406"/>
    </location>
</feature>
<feature type="transmembrane region" description="Helical" evidence="6">
    <location>
        <begin position="348"/>
        <end position="370"/>
    </location>
</feature>
<evidence type="ECO:0000256" key="3">
    <source>
        <dbReference type="ARBA" id="ARBA00022692"/>
    </source>
</evidence>
<evidence type="ECO:0000313" key="9">
    <source>
        <dbReference type="Proteomes" id="UP000095431"/>
    </source>
</evidence>
<protein>
    <submittedName>
        <fullName evidence="8">ComEC family competence protein</fullName>
    </submittedName>
</protein>
<dbReference type="GO" id="GO:0030420">
    <property type="term" value="P:establishment of competence for transformation"/>
    <property type="evidence" value="ECO:0007669"/>
    <property type="project" value="InterPro"/>
</dbReference>
<sequence length="765" mass="84541">MRRRPVCILCMLLVVFLCVTDWLGFSLIRGNPLPQSVQTWIRKHPESTICGEVVRCRENEDFQSVYLRNTYLIYNSEKVSIDNIKVYLKQKKNHSGNSDVDKLLAGSLVLVSGKLEEVQSPTNPGEFDSKAYYGCQRIYYVMKKGKIKKQSQSHSAYGQFLIDVQQKFAGILEKTCGMEAGAFEAIVLGDKTNLDPELKMRYQMAGIIHILAISGLHISLLGMGLYNLLKKIGLGIWPAGLLALVIMLQYGMMTGGTVSTMRAVCMFLLSVGAKIAGRIYDMPTGMAAAAILILMENPAYLLDGGFLLSFGSVIGIGCVWPLVQKGMDVLNRKKRSEVNEKGKIRDKLLVSFLASGVVQLTTLPIVLWFYGEVSVMGIFLNLLVLPTVGIVLGSGAAGALLGLVTVKGAFLAVVPGRIILRGYELLTVLLGRLSFCTWIGGKPEMWQIVGYYLVLAAAVWIYRAGVMKSENGKIFAWKIRAVYAGMVCFAILLIGYRPHEDFRIACLDVGQGDGIVMEIENRWNIMIDGGSTNKNELGKYQLLPYLKSRGISRLDGIYVSHTDEDHISGVRELLEFVEKDLTSLRVENLILPKWSDIQENKNYRELTELAESAGVRVLTVKAGDEIRYGTVRLKVLWPESTASGKEVNEDAMVLEMISKDFKGLFTGDIGMVTEEKLIQNGCLEDVDFLKTAHHGSRYSTGAEFLEIVRPELAVVSCSATNTYGHPSPDTLERLKKSGSRVLITRDCGAVTIVNGKSVSAFNRIK</sequence>
<dbReference type="NCBIfam" id="TIGR00360">
    <property type="entry name" value="ComEC_N-term"/>
    <property type="match status" value="1"/>
</dbReference>
<evidence type="ECO:0000256" key="4">
    <source>
        <dbReference type="ARBA" id="ARBA00022989"/>
    </source>
</evidence>
<evidence type="ECO:0000256" key="2">
    <source>
        <dbReference type="ARBA" id="ARBA00022475"/>
    </source>
</evidence>
<dbReference type="SMART" id="SM00849">
    <property type="entry name" value="Lactamase_B"/>
    <property type="match status" value="1"/>
</dbReference>
<feature type="transmembrane region" description="Helical" evidence="6">
    <location>
        <begin position="418"/>
        <end position="440"/>
    </location>
</feature>
<feature type="transmembrane region" description="Helical" evidence="6">
    <location>
        <begin position="234"/>
        <end position="253"/>
    </location>
</feature>
<keyword evidence="3 6" id="KW-0812">Transmembrane</keyword>
<dbReference type="InterPro" id="IPR004477">
    <property type="entry name" value="ComEC_N"/>
</dbReference>
<evidence type="ECO:0000256" key="6">
    <source>
        <dbReference type="SAM" id="Phobius"/>
    </source>
</evidence>
<dbReference type="InterPro" id="IPR052159">
    <property type="entry name" value="Competence_DNA_uptake"/>
</dbReference>
<dbReference type="Pfam" id="PF03772">
    <property type="entry name" value="Competence"/>
    <property type="match status" value="1"/>
</dbReference>
<organism evidence="8 9">
    <name type="scientific">Blautia wexlerae</name>
    <dbReference type="NCBI Taxonomy" id="418240"/>
    <lineage>
        <taxon>Bacteria</taxon>
        <taxon>Bacillati</taxon>
        <taxon>Bacillota</taxon>
        <taxon>Clostridia</taxon>
        <taxon>Lachnospirales</taxon>
        <taxon>Lachnospiraceae</taxon>
        <taxon>Blautia</taxon>
    </lineage>
</organism>
<evidence type="ECO:0000313" key="8">
    <source>
        <dbReference type="EMBL" id="CUN60348.1"/>
    </source>
</evidence>
<evidence type="ECO:0000259" key="7">
    <source>
        <dbReference type="SMART" id="SM00849"/>
    </source>
</evidence>
<dbReference type="PANTHER" id="PTHR30619">
    <property type="entry name" value="DNA INTERNALIZATION/COMPETENCE PROTEIN COMEC/REC2"/>
    <property type="match status" value="1"/>
</dbReference>
<dbReference type="eggNOG" id="COG0658">
    <property type="taxonomic scope" value="Bacteria"/>
</dbReference>
<keyword evidence="2" id="KW-1003">Cell membrane</keyword>
<feature type="domain" description="Metallo-beta-lactamase" evidence="7">
    <location>
        <begin position="513"/>
        <end position="719"/>
    </location>
</feature>
<dbReference type="NCBIfam" id="TIGR00361">
    <property type="entry name" value="ComEC_Rec2"/>
    <property type="match status" value="1"/>
</dbReference>
<dbReference type="PANTHER" id="PTHR30619:SF1">
    <property type="entry name" value="RECOMBINATION PROTEIN 2"/>
    <property type="match status" value="1"/>
</dbReference>
<dbReference type="CDD" id="cd07731">
    <property type="entry name" value="ComA-like_MBL-fold"/>
    <property type="match status" value="1"/>
</dbReference>
<dbReference type="Pfam" id="PF13567">
    <property type="entry name" value="DUF4131"/>
    <property type="match status" value="1"/>
</dbReference>
<dbReference type="SUPFAM" id="SSF56281">
    <property type="entry name" value="Metallo-hydrolase/oxidoreductase"/>
    <property type="match status" value="1"/>
</dbReference>
<dbReference type="AlphaFoldDB" id="A0A173YC77"/>
<dbReference type="InterPro" id="IPR025405">
    <property type="entry name" value="DUF4131"/>
</dbReference>
<dbReference type="Proteomes" id="UP000095431">
    <property type="component" value="Unassembled WGS sequence"/>
</dbReference>
<reference evidence="8 9" key="1">
    <citation type="submission" date="2015-09" db="EMBL/GenBank/DDBJ databases">
        <authorList>
            <consortium name="Pathogen Informatics"/>
        </authorList>
    </citation>
    <scope>NUCLEOTIDE SEQUENCE [LARGE SCALE GENOMIC DNA]</scope>
    <source>
        <strain evidence="8 9">2789STDY5834863</strain>
    </source>
</reference>
<dbReference type="EMBL" id="CYZN01000003">
    <property type="protein sequence ID" value="CUN60348.1"/>
    <property type="molecule type" value="Genomic_DNA"/>
</dbReference>
<dbReference type="Pfam" id="PF00753">
    <property type="entry name" value="Lactamase_B"/>
    <property type="match status" value="1"/>
</dbReference>
<dbReference type="Gene3D" id="3.60.15.10">
    <property type="entry name" value="Ribonuclease Z/Hydroxyacylglutathione hydrolase-like"/>
    <property type="match status" value="1"/>
</dbReference>
<dbReference type="GO" id="GO:0005886">
    <property type="term" value="C:plasma membrane"/>
    <property type="evidence" value="ECO:0007669"/>
    <property type="project" value="UniProtKB-SubCell"/>
</dbReference>
<dbReference type="RefSeq" id="WP_055199716.1">
    <property type="nucleotide sequence ID" value="NZ_BTHH01000002.1"/>
</dbReference>
<comment type="subcellular location">
    <subcellularLocation>
        <location evidence="1">Cell membrane</location>
        <topology evidence="1">Multi-pass membrane protein</topology>
    </subcellularLocation>
</comment>
<dbReference type="InterPro" id="IPR004797">
    <property type="entry name" value="Competence_ComEC/Rec2"/>
</dbReference>